<dbReference type="EMBL" id="MK503924">
    <property type="protein sequence ID" value="QED40161.1"/>
    <property type="molecule type" value="Genomic_DNA"/>
</dbReference>
<evidence type="ECO:0000313" key="1">
    <source>
        <dbReference type="EMBL" id="QED40161.1"/>
    </source>
</evidence>
<sequence length="126" mass="14777">MNKRKTTFRTLAKTLHTMLWDRGITRLFSMKKNTNFDRDDDHSQHNNDSADRRVDETNQVVYCKNCKFIAPMSISFENYIRLHDEFNKIVFGDCKLVKSPNSLKEPLVFSSSTSIIKCCFDEDKTL</sequence>
<name>A0A7G3W7V4_NPVSF</name>
<dbReference type="Pfam" id="PF10891">
    <property type="entry name" value="DUF2719"/>
    <property type="match status" value="1"/>
</dbReference>
<accession>A0A7G3W7V4</accession>
<organismHost>
    <name type="scientific">Lepidoptera</name>
    <name type="common">moths &amp; butterflies</name>
    <dbReference type="NCBI Taxonomy" id="7088"/>
</organismHost>
<organism evidence="1">
    <name type="scientific">Spodoptera frugiperda nuclear polyhedrosis virus</name>
    <name type="common">SfNPV</name>
    <dbReference type="NCBI Taxonomy" id="10455"/>
    <lineage>
        <taxon>Viruses</taxon>
        <taxon>Viruses incertae sedis</taxon>
        <taxon>Naldaviricetes</taxon>
        <taxon>Lefavirales</taxon>
        <taxon>Baculoviridae</taxon>
        <taxon>Alphabaculovirus</taxon>
        <taxon>Alphabaculovirus spofrugiperdae</taxon>
    </lineage>
</organism>
<reference evidence="1" key="1">
    <citation type="submission" date="2019-02" db="EMBL/GenBank/DDBJ databases">
        <title>Genetic diversity of Spodoptera frugiperda multiple nucleopolyhedovirus and pathogenicity against corn- and rice-strain S. frugiperda larvae.</title>
        <authorList>
            <person name="Harrison R.L."/>
            <person name="Rowley D.L."/>
            <person name="Popham H.J."/>
        </authorList>
    </citation>
    <scope>NUCLEOTIDE SEQUENCE</scope>
    <source>
        <strain evidence="1">IIBBL BCIPV 459</strain>
    </source>
</reference>
<dbReference type="InterPro" id="IPR020122">
    <property type="entry name" value="Alphabaculovirus_Y056"/>
</dbReference>
<protein>
    <submittedName>
        <fullName evidence="1">Uncharacterized protein</fullName>
    </submittedName>
</protein>
<proteinExistence type="predicted"/>